<dbReference type="OrthoDB" id="442947at2759"/>
<evidence type="ECO:0000313" key="5">
    <source>
        <dbReference type="EMBL" id="KAF5187385.1"/>
    </source>
</evidence>
<dbReference type="GO" id="GO:0003723">
    <property type="term" value="F:RNA binding"/>
    <property type="evidence" value="ECO:0007669"/>
    <property type="project" value="UniProtKB-UniRule"/>
</dbReference>
<feature type="domain" description="K Homology" evidence="4">
    <location>
        <begin position="311"/>
        <end position="384"/>
    </location>
</feature>
<feature type="compositionally biased region" description="Acidic residues" evidence="3">
    <location>
        <begin position="123"/>
        <end position="134"/>
    </location>
</feature>
<dbReference type="Pfam" id="PF00013">
    <property type="entry name" value="KH_1"/>
    <property type="match status" value="5"/>
</dbReference>
<keyword evidence="2" id="KW-0694">RNA-binding</keyword>
<evidence type="ECO:0000256" key="2">
    <source>
        <dbReference type="PROSITE-ProRule" id="PRU00117"/>
    </source>
</evidence>
<evidence type="ECO:0000256" key="1">
    <source>
        <dbReference type="ARBA" id="ARBA00022737"/>
    </source>
</evidence>
<evidence type="ECO:0000256" key="3">
    <source>
        <dbReference type="SAM" id="MobiDB-lite"/>
    </source>
</evidence>
<feature type="region of interest" description="Disordered" evidence="3">
    <location>
        <begin position="474"/>
        <end position="510"/>
    </location>
</feature>
<dbReference type="InterPro" id="IPR036612">
    <property type="entry name" value="KH_dom_type_1_sf"/>
</dbReference>
<feature type="region of interest" description="Disordered" evidence="3">
    <location>
        <begin position="99"/>
        <end position="137"/>
    </location>
</feature>
<dbReference type="CDD" id="cd22459">
    <property type="entry name" value="KH-I_PEPPER_rpt1_like"/>
    <property type="match status" value="2"/>
</dbReference>
<sequence length="761" mass="83074">MGKSNRKPPSFRKDPRPQFDRRGTFKKSKRQNPNFERGGSEFNADETVYRILCPVKKIGSVIGKGGDIIKALRDETHAKIKVGDSVPGTEERVVIIFSSSAKRPNIQDSNENQEPPEIKQEPLENDNPTEEEHDPMEPLCPAQHALLKVHERIAEDDGLFGGPVREENNEDDVVTARLLVPCNQVGCLLGKGGHVIQKLRTETGANIRILPEEHLPACAMSTDELVQISGISAIAKKALYEISTLLHQNPRPPMSTSIPDGSQGYYPPAAPMGNMPPQRHPISHQNSGFRGPQPMPWESEFPRFPPGNSPAEFSMKILCPADRIGVVIGKGGSKVRQIQQETGTNIRVEDTTPEAEERAILVSSFDAPWNPISPTIEAILQLQVRTNVISEEGTITTRLLVPSSKVGCLLGQGGHVINEMRRRTRADIRVVSKDGKPNYAAADEELVQVSGNVNVARDALTEISSRLRMRSLEGTVEPGPVDPFQGFGRPENFPERRLPPPGIVGARTSGGYERVKGGGHEFEAHRYPSQPTPSGYPSFNSSMQVKIPNSAISSVLGAGGSNISNIGQMSGAKVKLNDPQAGGSECIVEIHGSSEQMNAAQNLLQTYISSSVQNFNGHQAQVPHGSAVHNFNSQLQPSPYASARQSSNLQQQQNPYASSVQNFNAQQNQSPYVSAMPSLNAQQHQSSYASTVQSFNAQQQQQQQQSPYASAVPSFNSYQQQQQSPYASAVQNYSAQQPEQSSYAPASQNFDGQQQQGSYQY</sequence>
<dbReference type="InterPro" id="IPR004088">
    <property type="entry name" value="KH_dom_type_1"/>
</dbReference>
<feature type="region of interest" description="Disordered" evidence="3">
    <location>
        <begin position="629"/>
        <end position="656"/>
    </location>
</feature>
<dbReference type="Gene3D" id="3.30.310.210">
    <property type="match status" value="1"/>
</dbReference>
<feature type="compositionally biased region" description="Polar residues" evidence="3">
    <location>
        <begin position="678"/>
        <end position="697"/>
    </location>
</feature>
<dbReference type="SUPFAM" id="SSF54791">
    <property type="entry name" value="Eukaryotic type KH-domain (KH-domain type I)"/>
    <property type="match status" value="5"/>
</dbReference>
<reference evidence="5 6" key="1">
    <citation type="submission" date="2020-06" db="EMBL/GenBank/DDBJ databases">
        <title>Transcriptomic and genomic resources for Thalictrum thalictroides and T. hernandezii: Facilitating candidate gene discovery in an emerging model plant lineage.</title>
        <authorList>
            <person name="Arias T."/>
            <person name="Riano-Pachon D.M."/>
            <person name="Di Stilio V.S."/>
        </authorList>
    </citation>
    <scope>NUCLEOTIDE SEQUENCE [LARGE SCALE GENOMIC DNA]</scope>
    <source>
        <strain evidence="6">cv. WT478/WT964</strain>
        <tissue evidence="5">Leaves</tissue>
    </source>
</reference>
<feature type="domain" description="K Homology" evidence="4">
    <location>
        <begin position="172"/>
        <end position="247"/>
    </location>
</feature>
<dbReference type="Gene3D" id="3.30.1370.10">
    <property type="entry name" value="K Homology domain, type 1"/>
    <property type="match status" value="3"/>
</dbReference>
<dbReference type="Proteomes" id="UP000554482">
    <property type="component" value="Unassembled WGS sequence"/>
</dbReference>
<dbReference type="EMBL" id="JABWDY010028051">
    <property type="protein sequence ID" value="KAF5187385.1"/>
    <property type="molecule type" value="Genomic_DNA"/>
</dbReference>
<dbReference type="InterPro" id="IPR004087">
    <property type="entry name" value="KH_dom"/>
</dbReference>
<dbReference type="CDD" id="cd22460">
    <property type="entry name" value="KH-I_PEPPER_rpt2_like"/>
    <property type="match status" value="2"/>
</dbReference>
<evidence type="ECO:0000313" key="6">
    <source>
        <dbReference type="Proteomes" id="UP000554482"/>
    </source>
</evidence>
<feature type="compositionally biased region" description="Polar residues" evidence="3">
    <location>
        <begin position="713"/>
        <end position="761"/>
    </location>
</feature>
<keyword evidence="1" id="KW-0677">Repeat</keyword>
<proteinExistence type="predicted"/>
<comment type="caution">
    <text evidence="5">The sequence shown here is derived from an EMBL/GenBank/DDBJ whole genome shotgun (WGS) entry which is preliminary data.</text>
</comment>
<keyword evidence="6" id="KW-1185">Reference proteome</keyword>
<feature type="compositionally biased region" description="Basic residues" evidence="3">
    <location>
        <begin position="1"/>
        <end position="10"/>
    </location>
</feature>
<organism evidence="5 6">
    <name type="scientific">Thalictrum thalictroides</name>
    <name type="common">Rue-anemone</name>
    <name type="synonym">Anemone thalictroides</name>
    <dbReference type="NCBI Taxonomy" id="46969"/>
    <lineage>
        <taxon>Eukaryota</taxon>
        <taxon>Viridiplantae</taxon>
        <taxon>Streptophyta</taxon>
        <taxon>Embryophyta</taxon>
        <taxon>Tracheophyta</taxon>
        <taxon>Spermatophyta</taxon>
        <taxon>Magnoliopsida</taxon>
        <taxon>Ranunculales</taxon>
        <taxon>Ranunculaceae</taxon>
        <taxon>Thalictroideae</taxon>
        <taxon>Thalictrum</taxon>
    </lineage>
</organism>
<gene>
    <name evidence="5" type="ORF">FRX31_023027</name>
</gene>
<feature type="region of interest" description="Disordered" evidence="3">
    <location>
        <begin position="678"/>
        <end position="761"/>
    </location>
</feature>
<dbReference type="AlphaFoldDB" id="A0A7J6VT40"/>
<dbReference type="PANTHER" id="PTHR10288">
    <property type="entry name" value="KH DOMAIN CONTAINING RNA BINDING PROTEIN"/>
    <property type="match status" value="1"/>
</dbReference>
<dbReference type="SMART" id="SM00322">
    <property type="entry name" value="KH"/>
    <property type="match status" value="5"/>
</dbReference>
<feature type="domain" description="K Homology" evidence="4">
    <location>
        <begin position="393"/>
        <end position="468"/>
    </location>
</feature>
<dbReference type="PROSITE" id="PS50084">
    <property type="entry name" value="KH_TYPE_1"/>
    <property type="match status" value="5"/>
</dbReference>
<feature type="compositionally biased region" description="Basic and acidic residues" evidence="3">
    <location>
        <begin position="11"/>
        <end position="23"/>
    </location>
</feature>
<accession>A0A7J6VT40</accession>
<protein>
    <submittedName>
        <fullName evidence="5">Rna-binding kh domain-containing protein rcf3</fullName>
    </submittedName>
</protein>
<feature type="region of interest" description="Disordered" evidence="3">
    <location>
        <begin position="1"/>
        <end position="43"/>
    </location>
</feature>
<name>A0A7J6VT40_THATH</name>
<feature type="domain" description="K Homology" evidence="4">
    <location>
        <begin position="45"/>
        <end position="115"/>
    </location>
</feature>
<evidence type="ECO:0000259" key="4">
    <source>
        <dbReference type="SMART" id="SM00322"/>
    </source>
</evidence>
<feature type="compositionally biased region" description="Polar residues" evidence="3">
    <location>
        <begin position="99"/>
        <end position="113"/>
    </location>
</feature>
<feature type="domain" description="K Homology" evidence="4">
    <location>
        <begin position="539"/>
        <end position="609"/>
    </location>
</feature>